<gene>
    <name evidence="1" type="ORF">BSZ32_14800</name>
</gene>
<comment type="caution">
    <text evidence="1">The sequence shown here is derived from an EMBL/GenBank/DDBJ whole genome shotgun (WGS) entry which is preliminary data.</text>
</comment>
<organism evidence="1 2">
    <name type="scientific">Rubritalea profundi</name>
    <dbReference type="NCBI Taxonomy" id="1658618"/>
    <lineage>
        <taxon>Bacteria</taxon>
        <taxon>Pseudomonadati</taxon>
        <taxon>Verrucomicrobiota</taxon>
        <taxon>Verrucomicrobiia</taxon>
        <taxon>Verrucomicrobiales</taxon>
        <taxon>Rubritaleaceae</taxon>
        <taxon>Rubritalea</taxon>
    </lineage>
</organism>
<evidence type="ECO:0000313" key="1">
    <source>
        <dbReference type="EMBL" id="PQJ29633.1"/>
    </source>
</evidence>
<dbReference type="EMBL" id="MQWA01000001">
    <property type="protein sequence ID" value="PQJ29633.1"/>
    <property type="molecule type" value="Genomic_DNA"/>
</dbReference>
<keyword evidence="2" id="KW-1185">Reference proteome</keyword>
<accession>A0A2S7U619</accession>
<dbReference type="AlphaFoldDB" id="A0A2S7U619"/>
<reference evidence="1 2" key="1">
    <citation type="submission" date="2016-12" db="EMBL/GenBank/DDBJ databases">
        <title>Study of bacterial adaptation to deep sea.</title>
        <authorList>
            <person name="Song J."/>
            <person name="Yoshizawa S."/>
            <person name="Kogure K."/>
        </authorList>
    </citation>
    <scope>NUCLEOTIDE SEQUENCE [LARGE SCALE GENOMIC DNA]</scope>
    <source>
        <strain evidence="1 2">SAORIC-165</strain>
    </source>
</reference>
<name>A0A2S7U619_9BACT</name>
<dbReference type="Proteomes" id="UP000239907">
    <property type="component" value="Unassembled WGS sequence"/>
</dbReference>
<evidence type="ECO:0000313" key="2">
    <source>
        <dbReference type="Proteomes" id="UP000239907"/>
    </source>
</evidence>
<sequence length="94" mass="10466">MNAVYKTMMAYGALATSLLAQTNIDRLCTDEGYWAKSAKAAADEFSTYEWGASADKAVLKNTDIRLWNRDVDGFDMVSRDGFLRSLNVLVDTTK</sequence>
<protein>
    <submittedName>
        <fullName evidence="1">Uncharacterized protein</fullName>
    </submittedName>
</protein>
<proteinExistence type="predicted"/>